<gene>
    <name evidence="2" type="ORF">TL16_g08838</name>
</gene>
<evidence type="ECO:0000313" key="2">
    <source>
        <dbReference type="EMBL" id="GMH81141.1"/>
    </source>
</evidence>
<protein>
    <submittedName>
        <fullName evidence="2">Uncharacterized protein</fullName>
    </submittedName>
</protein>
<name>A0A9W7AYC0_9STRA</name>
<keyword evidence="1" id="KW-1133">Transmembrane helix</keyword>
<reference evidence="3" key="1">
    <citation type="journal article" date="2023" name="Commun. Biol.">
        <title>Genome analysis of Parmales, the sister group of diatoms, reveals the evolutionary specialization of diatoms from phago-mixotrophs to photoautotrophs.</title>
        <authorList>
            <person name="Ban H."/>
            <person name="Sato S."/>
            <person name="Yoshikawa S."/>
            <person name="Yamada K."/>
            <person name="Nakamura Y."/>
            <person name="Ichinomiya M."/>
            <person name="Sato N."/>
            <person name="Blanc-Mathieu R."/>
            <person name="Endo H."/>
            <person name="Kuwata A."/>
            <person name="Ogata H."/>
        </authorList>
    </citation>
    <scope>NUCLEOTIDE SEQUENCE [LARGE SCALE GENOMIC DNA]</scope>
</reference>
<dbReference type="AlphaFoldDB" id="A0A9W7AYC0"/>
<dbReference type="Proteomes" id="UP001162640">
    <property type="component" value="Unassembled WGS sequence"/>
</dbReference>
<accession>A0A9W7AYC0</accession>
<dbReference type="EMBL" id="BLQM01000295">
    <property type="protein sequence ID" value="GMH81141.1"/>
    <property type="molecule type" value="Genomic_DNA"/>
</dbReference>
<feature type="transmembrane region" description="Helical" evidence="1">
    <location>
        <begin position="71"/>
        <end position="88"/>
    </location>
</feature>
<evidence type="ECO:0000313" key="3">
    <source>
        <dbReference type="Proteomes" id="UP001162640"/>
    </source>
</evidence>
<feature type="transmembrane region" description="Helical" evidence="1">
    <location>
        <begin position="139"/>
        <end position="159"/>
    </location>
</feature>
<feature type="transmembrane region" description="Helical" evidence="1">
    <location>
        <begin position="179"/>
        <end position="200"/>
    </location>
</feature>
<proteinExistence type="predicted"/>
<sequence length="206" mass="23142">MSVFTASFVSTGASFDMDVDKHTRVETPDFYGYVPDGTKKKVKVFVCMFLMSACQLSAKALASALCAVESGTIVAFYLVCDVLLFFAYKLQRRDFTYWFPIYGKTRVLSSALIQIGAKMIVDFTASVHHRHSIELGGSYWAFTLLSTPLVCFYFGTRYLEYMDSKEGETRKLTMVLDATQVYGMVSRLLAVQVATFVSFLKNTTPK</sequence>
<evidence type="ECO:0000256" key="1">
    <source>
        <dbReference type="SAM" id="Phobius"/>
    </source>
</evidence>
<comment type="caution">
    <text evidence="2">The sequence shown here is derived from an EMBL/GenBank/DDBJ whole genome shotgun (WGS) entry which is preliminary data.</text>
</comment>
<organism evidence="2 3">
    <name type="scientific">Triparma laevis f. inornata</name>
    <dbReference type="NCBI Taxonomy" id="1714386"/>
    <lineage>
        <taxon>Eukaryota</taxon>
        <taxon>Sar</taxon>
        <taxon>Stramenopiles</taxon>
        <taxon>Ochrophyta</taxon>
        <taxon>Bolidophyceae</taxon>
        <taxon>Parmales</taxon>
        <taxon>Triparmaceae</taxon>
        <taxon>Triparma</taxon>
    </lineage>
</organism>
<keyword evidence="1" id="KW-0812">Transmembrane</keyword>
<keyword evidence="1" id="KW-0472">Membrane</keyword>